<gene>
    <name evidence="1" type="ORF">M7I_1611</name>
</gene>
<accession>H0EGJ5</accession>
<protein>
    <submittedName>
        <fullName evidence="1">Uncharacterized protein</fullName>
    </submittedName>
</protein>
<dbReference type="EMBL" id="AGUE01000024">
    <property type="protein sequence ID" value="EHL02357.1"/>
    <property type="molecule type" value="Genomic_DNA"/>
</dbReference>
<dbReference type="HOGENOM" id="CLU_2574105_0_0_1"/>
<dbReference type="AlphaFoldDB" id="H0EGJ5"/>
<organism evidence="1 2">
    <name type="scientific">Glarea lozoyensis (strain ATCC 74030 / MF5533)</name>
    <dbReference type="NCBI Taxonomy" id="1104152"/>
    <lineage>
        <taxon>Eukaryota</taxon>
        <taxon>Fungi</taxon>
        <taxon>Dikarya</taxon>
        <taxon>Ascomycota</taxon>
        <taxon>Pezizomycotina</taxon>
        <taxon>Leotiomycetes</taxon>
        <taxon>Helotiales</taxon>
        <taxon>Helotiaceae</taxon>
        <taxon>Glarea</taxon>
    </lineage>
</organism>
<keyword evidence="2" id="KW-1185">Reference proteome</keyword>
<reference evidence="1 2" key="1">
    <citation type="journal article" date="2012" name="Eukaryot. Cell">
        <title>Genome sequence of the fungus Glarea lozoyensis: the first genome sequence of a species from the Helotiaceae family.</title>
        <authorList>
            <person name="Youssar L."/>
            <person name="Gruening B.A."/>
            <person name="Erxleben A."/>
            <person name="Guenther S."/>
            <person name="Huettel W."/>
        </authorList>
    </citation>
    <scope>NUCLEOTIDE SEQUENCE [LARGE SCALE GENOMIC DNA]</scope>
    <source>
        <strain evidence="2">ATCC 74030 / MF5533</strain>
    </source>
</reference>
<dbReference type="InParanoid" id="H0EGJ5"/>
<dbReference type="Proteomes" id="UP000005446">
    <property type="component" value="Unassembled WGS sequence"/>
</dbReference>
<comment type="caution">
    <text evidence="1">The sequence shown here is derived from an EMBL/GenBank/DDBJ whole genome shotgun (WGS) entry which is preliminary data.</text>
</comment>
<dbReference type="OrthoDB" id="3687641at2759"/>
<evidence type="ECO:0000313" key="1">
    <source>
        <dbReference type="EMBL" id="EHL02357.1"/>
    </source>
</evidence>
<evidence type="ECO:0000313" key="2">
    <source>
        <dbReference type="Proteomes" id="UP000005446"/>
    </source>
</evidence>
<proteinExistence type="predicted"/>
<name>H0EGJ5_GLAL7</name>
<sequence>MRSKKRFLELESFDNGIDRADSSLEPFEVPDNGFPGMGFPRQCRDYEKLKEWAEKWRVLEDKSFILVDVEEQIPQSTSGGD</sequence>